<dbReference type="EMBL" id="DXCH01000183">
    <property type="protein sequence ID" value="HIZ07585.1"/>
    <property type="molecule type" value="Genomic_DNA"/>
</dbReference>
<evidence type="ECO:0000313" key="2">
    <source>
        <dbReference type="EMBL" id="HIZ07585.1"/>
    </source>
</evidence>
<evidence type="ECO:0000259" key="1">
    <source>
        <dbReference type="Pfam" id="PF18232"/>
    </source>
</evidence>
<proteinExistence type="predicted"/>
<dbReference type="Proteomes" id="UP000824024">
    <property type="component" value="Unassembled WGS sequence"/>
</dbReference>
<protein>
    <submittedName>
        <fullName evidence="2">Acetyl-CoA hydrolase</fullName>
    </submittedName>
</protein>
<evidence type="ECO:0000313" key="3">
    <source>
        <dbReference type="Proteomes" id="UP000824024"/>
    </source>
</evidence>
<dbReference type="GO" id="GO:0016787">
    <property type="term" value="F:hydrolase activity"/>
    <property type="evidence" value="ECO:0007669"/>
    <property type="project" value="UniProtKB-KW"/>
</dbReference>
<sequence length="270" mass="32302">MRSVIYTDLAKEEYRHKLLAWHMLHVADSISQFEPYVTKYAFYQALPVPPEGERFGVARFHMCEHNWLISPFDAHITAHAFNEYMPLEVLKWQNSVPDDEDTADIFLTGDEFRSADGSNGCRPFVFAFMPMWWEKDLKGKERTIQDGFNYRWQFLVRYPDEITEEEGEKWLFEVLERFKEMPEVTRILTSHVYQEVNDCKFQRCVEMWFEGPNEWYRACVTKMADMPKPDWAQQDKFPFLKPMFNFTSIMVPDIPYSDNLVSYRGNIMKR</sequence>
<reference evidence="2" key="2">
    <citation type="submission" date="2021-04" db="EMBL/GenBank/DDBJ databases">
        <authorList>
            <person name="Gilroy R."/>
        </authorList>
    </citation>
    <scope>NUCLEOTIDE SEQUENCE</scope>
    <source>
        <strain evidence="2">CHK192-9172</strain>
    </source>
</reference>
<name>A0A9D2IFX9_9FIRM</name>
<organism evidence="2 3">
    <name type="scientific">Candidatus Eubacterium avistercoris</name>
    <dbReference type="NCBI Taxonomy" id="2838567"/>
    <lineage>
        <taxon>Bacteria</taxon>
        <taxon>Bacillati</taxon>
        <taxon>Bacillota</taxon>
        <taxon>Clostridia</taxon>
        <taxon>Eubacteriales</taxon>
        <taxon>Eubacteriaceae</taxon>
        <taxon>Eubacterium</taxon>
    </lineage>
</organism>
<feature type="domain" description="Chalcone isomerase N-terminal" evidence="1">
    <location>
        <begin position="1"/>
        <end position="98"/>
    </location>
</feature>
<dbReference type="InterPro" id="IPR040518">
    <property type="entry name" value="Chalcone_N"/>
</dbReference>
<reference evidence="2" key="1">
    <citation type="journal article" date="2021" name="PeerJ">
        <title>Extensive microbial diversity within the chicken gut microbiome revealed by metagenomics and culture.</title>
        <authorList>
            <person name="Gilroy R."/>
            <person name="Ravi A."/>
            <person name="Getino M."/>
            <person name="Pursley I."/>
            <person name="Horton D.L."/>
            <person name="Alikhan N.F."/>
            <person name="Baker D."/>
            <person name="Gharbi K."/>
            <person name="Hall N."/>
            <person name="Watson M."/>
            <person name="Adriaenssens E.M."/>
            <person name="Foster-Nyarko E."/>
            <person name="Jarju S."/>
            <person name="Secka A."/>
            <person name="Antonio M."/>
            <person name="Oren A."/>
            <person name="Chaudhuri R.R."/>
            <person name="La Ragione R."/>
            <person name="Hildebrand F."/>
            <person name="Pallen M.J."/>
        </authorList>
    </citation>
    <scope>NUCLEOTIDE SEQUENCE</scope>
    <source>
        <strain evidence="2">CHK192-9172</strain>
    </source>
</reference>
<dbReference type="AlphaFoldDB" id="A0A9D2IFX9"/>
<accession>A0A9D2IFX9</accession>
<comment type="caution">
    <text evidence="2">The sequence shown here is derived from an EMBL/GenBank/DDBJ whole genome shotgun (WGS) entry which is preliminary data.</text>
</comment>
<dbReference type="Pfam" id="PF18232">
    <property type="entry name" value="Chalcone_N"/>
    <property type="match status" value="1"/>
</dbReference>
<keyword evidence="2" id="KW-0378">Hydrolase</keyword>
<gene>
    <name evidence="2" type="ORF">IAA08_06590</name>
</gene>